<dbReference type="AlphaFoldDB" id="A0AA89TZI8"/>
<proteinExistence type="predicted"/>
<name>A0AA89TZI8_STRCU</name>
<comment type="caution">
    <text evidence="1">The sequence shown here is derived from an EMBL/GenBank/DDBJ whole genome shotgun (WGS) entry which is preliminary data.</text>
</comment>
<sequence>MPPFLLPVDPSHAQGKAICATAPAPPLPTVAPTAVTQLSVKDVTKS</sequence>
<organism evidence="1 2">
    <name type="scientific">Streptomyces collinus</name>
    <dbReference type="NCBI Taxonomy" id="42684"/>
    <lineage>
        <taxon>Bacteria</taxon>
        <taxon>Bacillati</taxon>
        <taxon>Actinomycetota</taxon>
        <taxon>Actinomycetes</taxon>
        <taxon>Kitasatosporales</taxon>
        <taxon>Streptomycetaceae</taxon>
        <taxon>Streptomyces</taxon>
    </lineage>
</organism>
<dbReference type="EMBL" id="JACHLX010000002">
    <property type="protein sequence ID" value="MBB5816775.1"/>
    <property type="molecule type" value="Genomic_DNA"/>
</dbReference>
<dbReference type="Proteomes" id="UP000579531">
    <property type="component" value="Unassembled WGS sequence"/>
</dbReference>
<accession>A0AA89TZI8</accession>
<reference evidence="1 2" key="1">
    <citation type="submission" date="2020-08" db="EMBL/GenBank/DDBJ databases">
        <title>Sequencing the genomes of 1000 actinobacteria strains.</title>
        <authorList>
            <person name="Klenk H.-P."/>
        </authorList>
    </citation>
    <scope>NUCLEOTIDE SEQUENCE [LARGE SCALE GENOMIC DNA]</scope>
    <source>
        <strain evidence="1 2">DSM 40129</strain>
    </source>
</reference>
<gene>
    <name evidence="1" type="ORF">HNR72_007897</name>
</gene>
<evidence type="ECO:0000313" key="1">
    <source>
        <dbReference type="EMBL" id="MBB5816775.1"/>
    </source>
</evidence>
<protein>
    <submittedName>
        <fullName evidence="1">Uncharacterized protein</fullName>
    </submittedName>
</protein>
<evidence type="ECO:0000313" key="2">
    <source>
        <dbReference type="Proteomes" id="UP000579531"/>
    </source>
</evidence>
<keyword evidence="2" id="KW-1185">Reference proteome</keyword>